<proteinExistence type="predicted"/>
<name>A0A392V2V6_9FABA</name>
<evidence type="ECO:0000313" key="2">
    <source>
        <dbReference type="Proteomes" id="UP000265520"/>
    </source>
</evidence>
<evidence type="ECO:0000313" key="1">
    <source>
        <dbReference type="EMBL" id="MCI82586.1"/>
    </source>
</evidence>
<dbReference type="EMBL" id="LXQA011047114">
    <property type="protein sequence ID" value="MCI82586.1"/>
    <property type="molecule type" value="Genomic_DNA"/>
</dbReference>
<dbReference type="AlphaFoldDB" id="A0A392V2V6"/>
<accession>A0A392V2V6</accession>
<organism evidence="1 2">
    <name type="scientific">Trifolium medium</name>
    <dbReference type="NCBI Taxonomy" id="97028"/>
    <lineage>
        <taxon>Eukaryota</taxon>
        <taxon>Viridiplantae</taxon>
        <taxon>Streptophyta</taxon>
        <taxon>Embryophyta</taxon>
        <taxon>Tracheophyta</taxon>
        <taxon>Spermatophyta</taxon>
        <taxon>Magnoliopsida</taxon>
        <taxon>eudicotyledons</taxon>
        <taxon>Gunneridae</taxon>
        <taxon>Pentapetalae</taxon>
        <taxon>rosids</taxon>
        <taxon>fabids</taxon>
        <taxon>Fabales</taxon>
        <taxon>Fabaceae</taxon>
        <taxon>Papilionoideae</taxon>
        <taxon>50 kb inversion clade</taxon>
        <taxon>NPAAA clade</taxon>
        <taxon>Hologalegina</taxon>
        <taxon>IRL clade</taxon>
        <taxon>Trifolieae</taxon>
        <taxon>Trifolium</taxon>
    </lineage>
</organism>
<sequence length="48" mass="5240">ASSRSTWDDFGENPALGSLAPRLALLRRFKPLVPAQPRAGHCSQVDFC</sequence>
<dbReference type="Proteomes" id="UP000265520">
    <property type="component" value="Unassembled WGS sequence"/>
</dbReference>
<reference evidence="1 2" key="1">
    <citation type="journal article" date="2018" name="Front. Plant Sci.">
        <title>Red Clover (Trifolium pratense) and Zigzag Clover (T. medium) - A Picture of Genomic Similarities and Differences.</title>
        <authorList>
            <person name="Dluhosova J."/>
            <person name="Istvanek J."/>
            <person name="Nedelnik J."/>
            <person name="Repkova J."/>
        </authorList>
    </citation>
    <scope>NUCLEOTIDE SEQUENCE [LARGE SCALE GENOMIC DNA]</scope>
    <source>
        <strain evidence="2">cv. 10/8</strain>
        <tissue evidence="1">Leaf</tissue>
    </source>
</reference>
<keyword evidence="2" id="KW-1185">Reference proteome</keyword>
<comment type="caution">
    <text evidence="1">The sequence shown here is derived from an EMBL/GenBank/DDBJ whole genome shotgun (WGS) entry which is preliminary data.</text>
</comment>
<protein>
    <submittedName>
        <fullName evidence="1">Uncharacterized protein</fullName>
    </submittedName>
</protein>
<feature type="non-terminal residue" evidence="1">
    <location>
        <position position="1"/>
    </location>
</feature>